<dbReference type="GO" id="GO:0009228">
    <property type="term" value="P:thiamine biosynthetic process"/>
    <property type="evidence" value="ECO:0007669"/>
    <property type="project" value="InterPro"/>
</dbReference>
<comment type="caution">
    <text evidence="4">The sequence shown here is derived from an EMBL/GenBank/DDBJ whole genome shotgun (WGS) entry which is preliminary data.</text>
</comment>
<dbReference type="GO" id="GO:0009229">
    <property type="term" value="P:thiamine diphosphate biosynthetic process"/>
    <property type="evidence" value="ECO:0007669"/>
    <property type="project" value="UniProtKB-UniPathway"/>
</dbReference>
<dbReference type="CDD" id="cd01169">
    <property type="entry name" value="HMPP_kinase"/>
    <property type="match status" value="1"/>
</dbReference>
<dbReference type="EC" id="2.7.1.49" evidence="2"/>
<dbReference type="EMBL" id="WSSB01000002">
    <property type="protein sequence ID" value="MXR35913.1"/>
    <property type="molecule type" value="Genomic_DNA"/>
</dbReference>
<sequence length="269" mass="29053">MTLSGSDPSGGAGIQASMLTLASLGCHPLSVITAVTVRDSCSMESALIMEPEWLADQARMLLEDMPVAAFCVGMTGSVENIAVITELVSDYPDIPLILDPVLSGTTDEYANQDLIDALREMLIPQAMLITPNLHEARRLAINDTDDDEDPDAEECARRLAALGCEYVLLSGTHDSTSDICNVLYGQGGEIRRDRWQRLPGSYHGAGSTLAAAITGMVAGGAKLPQAVREAQEYTWQALRYAFRPGMGLMIPDRLFWASGETEEEETGER</sequence>
<keyword evidence="4" id="KW-0808">Transferase</keyword>
<evidence type="ECO:0000313" key="5">
    <source>
        <dbReference type="Proteomes" id="UP000467214"/>
    </source>
</evidence>
<evidence type="ECO:0000256" key="2">
    <source>
        <dbReference type="ARBA" id="ARBA00012135"/>
    </source>
</evidence>
<dbReference type="UniPathway" id="UPA00060">
    <property type="reaction ID" value="UER00138"/>
</dbReference>
<reference evidence="4 5" key="1">
    <citation type="submission" date="2019-12" db="EMBL/GenBank/DDBJ databases">
        <title>Neisseriaceae gen. nov. sp. Genome sequencing and assembly.</title>
        <authorList>
            <person name="Liu Z."/>
            <person name="Li A."/>
        </authorList>
    </citation>
    <scope>NUCLEOTIDE SEQUENCE [LARGE SCALE GENOMIC DNA]</scope>
    <source>
        <strain evidence="4 5">B2N2-7</strain>
    </source>
</reference>
<evidence type="ECO:0000259" key="3">
    <source>
        <dbReference type="Pfam" id="PF08543"/>
    </source>
</evidence>
<proteinExistence type="predicted"/>
<dbReference type="PANTHER" id="PTHR20858">
    <property type="entry name" value="PHOSPHOMETHYLPYRIMIDINE KINASE"/>
    <property type="match status" value="1"/>
</dbReference>
<protein>
    <recommendedName>
        <fullName evidence="2">hydroxymethylpyrimidine kinase</fullName>
        <ecNumber evidence="2">2.7.1.49</ecNumber>
    </recommendedName>
</protein>
<dbReference type="GO" id="GO:0008972">
    <property type="term" value="F:phosphomethylpyrimidine kinase activity"/>
    <property type="evidence" value="ECO:0007669"/>
    <property type="project" value="InterPro"/>
</dbReference>
<keyword evidence="5" id="KW-1185">Reference proteome</keyword>
<dbReference type="GO" id="GO:0008902">
    <property type="term" value="F:hydroxymethylpyrimidine kinase activity"/>
    <property type="evidence" value="ECO:0007669"/>
    <property type="project" value="UniProtKB-EC"/>
</dbReference>
<evidence type="ECO:0000256" key="1">
    <source>
        <dbReference type="ARBA" id="ARBA00004948"/>
    </source>
</evidence>
<gene>
    <name evidence="4" type="ORF">GQF02_02855</name>
</gene>
<name>A0A845BTN7_9NEIS</name>
<dbReference type="InterPro" id="IPR013749">
    <property type="entry name" value="PM/HMP-P_kinase-1"/>
</dbReference>
<dbReference type="PANTHER" id="PTHR20858:SF17">
    <property type="entry name" value="HYDROXYMETHYLPYRIMIDINE_PHOSPHOMETHYLPYRIMIDINE KINASE THI20-RELATED"/>
    <property type="match status" value="1"/>
</dbReference>
<dbReference type="InterPro" id="IPR029056">
    <property type="entry name" value="Ribokinase-like"/>
</dbReference>
<accession>A0A845BTN7</accession>
<dbReference type="Gene3D" id="3.40.1190.20">
    <property type="match status" value="1"/>
</dbReference>
<organism evidence="4 5">
    <name type="scientific">Craterilacuibacter sinensis</name>
    <dbReference type="NCBI Taxonomy" id="2686017"/>
    <lineage>
        <taxon>Bacteria</taxon>
        <taxon>Pseudomonadati</taxon>
        <taxon>Pseudomonadota</taxon>
        <taxon>Betaproteobacteria</taxon>
        <taxon>Neisseriales</taxon>
        <taxon>Neisseriaceae</taxon>
        <taxon>Craterilacuibacter</taxon>
    </lineage>
</organism>
<dbReference type="GO" id="GO:0005829">
    <property type="term" value="C:cytosol"/>
    <property type="evidence" value="ECO:0007669"/>
    <property type="project" value="TreeGrafter"/>
</dbReference>
<dbReference type="Pfam" id="PF08543">
    <property type="entry name" value="Phos_pyr_kin"/>
    <property type="match status" value="1"/>
</dbReference>
<comment type="pathway">
    <text evidence="1">Cofactor biosynthesis; thiamine diphosphate biosynthesis.</text>
</comment>
<dbReference type="AlphaFoldDB" id="A0A845BTN7"/>
<feature type="domain" description="Pyridoxamine kinase/Phosphomethylpyrimidine kinase" evidence="3">
    <location>
        <begin position="7"/>
        <end position="247"/>
    </location>
</feature>
<dbReference type="InterPro" id="IPR004399">
    <property type="entry name" value="HMP/HMP-P_kinase_dom"/>
</dbReference>
<dbReference type="SUPFAM" id="SSF53613">
    <property type="entry name" value="Ribokinase-like"/>
    <property type="match status" value="1"/>
</dbReference>
<dbReference type="Proteomes" id="UP000467214">
    <property type="component" value="Unassembled WGS sequence"/>
</dbReference>
<evidence type="ECO:0000313" key="4">
    <source>
        <dbReference type="EMBL" id="MXR35913.1"/>
    </source>
</evidence>
<keyword evidence="4" id="KW-0418">Kinase</keyword>